<evidence type="ECO:0000259" key="9">
    <source>
        <dbReference type="Pfam" id="PF22799"/>
    </source>
</evidence>
<evidence type="ECO:0000256" key="3">
    <source>
        <dbReference type="ARBA" id="ARBA00022525"/>
    </source>
</evidence>
<protein>
    <recommendedName>
        <fullName evidence="9">Cell wall mannoprotein PIR1-like C-terminal domain-containing protein</fullName>
    </recommendedName>
</protein>
<accession>A0A2V1AGK1</accession>
<dbReference type="InterPro" id="IPR000420">
    <property type="entry name" value="Yeast_PIR_rpt"/>
</dbReference>
<dbReference type="VEuPathDB" id="FungiDB:CXQ87_004618"/>
<keyword evidence="2" id="KW-0134">Cell wall</keyword>
<evidence type="ECO:0000256" key="7">
    <source>
        <dbReference type="SAM" id="MobiDB-lite"/>
    </source>
</evidence>
<evidence type="ECO:0000256" key="4">
    <source>
        <dbReference type="ARBA" id="ARBA00022729"/>
    </source>
</evidence>
<proteinExistence type="inferred from homology"/>
<sequence>MKYSALLAIIAAASAAPASISNTWSTLTPTGTLDESASAITSITGSYALSIRTVSAGVSEGISLDKRDLVNQIGDGQIQQQTADAETKSVVNQIGDGQIQQQTTPAAEPTPAAAETKSVVNQIGDGQIQQQTTPAAEPTPAAAETKSVVNQICDGQIQQQTTPAAEPNPAAAETKSVVNQIGDGQIQQQTAPAAEPNPAAAETKSVVNQIGDGQIQQQTTAPATASVVNQIGDGQIQQQTATPTTAAVANQIGDGQVQQQSVEAESVAPTQSVINQIADGQIQASGSPDSNSGSGSTKHYFEESCVADDSLTISLVDGELRDFKGRVGAIVANRQFQFDGPPPQAGTIYAAGWSFVPGEVAGLGEKESDTKEGGFKLALGDQTTFYKCHSGDFYNLYDESIGDQCSAIEIFLLKAVDC</sequence>
<organism evidence="10 11">
    <name type="scientific">Candidozyma duobushaemuli</name>
    <dbReference type="NCBI Taxonomy" id="1231522"/>
    <lineage>
        <taxon>Eukaryota</taxon>
        <taxon>Fungi</taxon>
        <taxon>Dikarya</taxon>
        <taxon>Ascomycota</taxon>
        <taxon>Saccharomycotina</taxon>
        <taxon>Pichiomycetes</taxon>
        <taxon>Metschnikowiaceae</taxon>
        <taxon>Candidozyma</taxon>
    </lineage>
</organism>
<comment type="subcellular location">
    <subcellularLocation>
        <location evidence="1">Secreted</location>
        <location evidence="1">Cell wall</location>
    </subcellularLocation>
</comment>
<evidence type="ECO:0000256" key="2">
    <source>
        <dbReference type="ARBA" id="ARBA00022512"/>
    </source>
</evidence>
<feature type="compositionally biased region" description="Low complexity" evidence="7">
    <location>
        <begin position="127"/>
        <end position="145"/>
    </location>
</feature>
<dbReference type="RefSeq" id="XP_025337998.1">
    <property type="nucleotide sequence ID" value="XM_025483055.1"/>
</dbReference>
<gene>
    <name evidence="10" type="ORF">CXQ87_004618</name>
</gene>
<evidence type="ECO:0000256" key="1">
    <source>
        <dbReference type="ARBA" id="ARBA00004191"/>
    </source>
</evidence>
<keyword evidence="5" id="KW-0677">Repeat</keyword>
<evidence type="ECO:0000313" key="10">
    <source>
        <dbReference type="EMBL" id="PVH17058.1"/>
    </source>
</evidence>
<dbReference type="InterPro" id="IPR051153">
    <property type="entry name" value="Yeast_CWMannoprotein_PIR"/>
</dbReference>
<dbReference type="EMBL" id="PKFP01000006">
    <property type="protein sequence ID" value="PVH17058.1"/>
    <property type="molecule type" value="Genomic_DNA"/>
</dbReference>
<evidence type="ECO:0000256" key="8">
    <source>
        <dbReference type="SAM" id="SignalP"/>
    </source>
</evidence>
<name>A0A2V1AGK1_9ASCO</name>
<comment type="similarity">
    <text evidence="6">Belongs to the PIR protein family.</text>
</comment>
<dbReference type="GO" id="GO:0009277">
    <property type="term" value="C:fungal-type cell wall"/>
    <property type="evidence" value="ECO:0007669"/>
    <property type="project" value="TreeGrafter"/>
</dbReference>
<dbReference type="GeneID" id="37004617"/>
<feature type="domain" description="Cell wall mannoprotein PIR1-like C-terminal" evidence="9">
    <location>
        <begin position="318"/>
        <end position="408"/>
    </location>
</feature>
<feature type="region of interest" description="Disordered" evidence="7">
    <location>
        <begin position="98"/>
        <end position="117"/>
    </location>
</feature>
<feature type="signal peptide" evidence="8">
    <location>
        <begin position="1"/>
        <end position="15"/>
    </location>
</feature>
<keyword evidence="3" id="KW-0964">Secreted</keyword>
<comment type="caution">
    <text evidence="10">The sequence shown here is derived from an EMBL/GenBank/DDBJ whole genome shotgun (WGS) entry which is preliminary data.</text>
</comment>
<dbReference type="PROSITE" id="PS50256">
    <property type="entry name" value="PIR_REPEAT_2"/>
    <property type="match status" value="6"/>
</dbReference>
<evidence type="ECO:0000256" key="5">
    <source>
        <dbReference type="ARBA" id="ARBA00022737"/>
    </source>
</evidence>
<reference evidence="10 11" key="1">
    <citation type="submission" date="2017-12" db="EMBL/GenBank/DDBJ databases">
        <title>Genome Sequence of the Amphotericin B-resistant Candida duobushaemulonii strain, B09383.</title>
        <authorList>
            <person name="Chow N.A."/>
            <person name="Gade L."/>
            <person name="Batra D."/>
            <person name="Rowe L.A."/>
            <person name="Loparev V.N."/>
            <person name="Litvintseva A.P."/>
        </authorList>
    </citation>
    <scope>NUCLEOTIDE SEQUENCE [LARGE SCALE GENOMIC DNA]</scope>
    <source>
        <strain evidence="10 11">B09383</strain>
    </source>
</reference>
<dbReference type="PANTHER" id="PTHR47254:SF1">
    <property type="entry name" value="CELL WALL MANNOPROTEIN CIS3-RELATED"/>
    <property type="match status" value="1"/>
</dbReference>
<feature type="region of interest" description="Disordered" evidence="7">
    <location>
        <begin position="127"/>
        <end position="146"/>
    </location>
</feature>
<dbReference type="GO" id="GO:0031505">
    <property type="term" value="P:fungal-type cell wall organization"/>
    <property type="evidence" value="ECO:0007669"/>
    <property type="project" value="UniProtKB-ARBA"/>
</dbReference>
<evidence type="ECO:0000313" key="11">
    <source>
        <dbReference type="Proteomes" id="UP000244406"/>
    </source>
</evidence>
<evidence type="ECO:0000256" key="6">
    <source>
        <dbReference type="ARBA" id="ARBA00038219"/>
    </source>
</evidence>
<dbReference type="PANTHER" id="PTHR47254">
    <property type="entry name" value="CELL WALL MANNOPROTEIN CIS3-RELATED"/>
    <property type="match status" value="1"/>
</dbReference>
<dbReference type="Proteomes" id="UP000244406">
    <property type="component" value="Unassembled WGS sequence"/>
</dbReference>
<dbReference type="InterPro" id="IPR054508">
    <property type="entry name" value="PIR1-like_C"/>
</dbReference>
<dbReference type="GO" id="GO:0005199">
    <property type="term" value="F:structural constituent of cell wall"/>
    <property type="evidence" value="ECO:0007669"/>
    <property type="project" value="InterPro"/>
</dbReference>
<feature type="chain" id="PRO_5016042402" description="Cell wall mannoprotein PIR1-like C-terminal domain-containing protein" evidence="8">
    <location>
        <begin position="16"/>
        <end position="418"/>
    </location>
</feature>
<dbReference type="Pfam" id="PF22799">
    <property type="entry name" value="PIR1-like_C"/>
    <property type="match status" value="1"/>
</dbReference>
<keyword evidence="11" id="KW-1185">Reference proteome</keyword>
<dbReference type="AlphaFoldDB" id="A0A2V1AGK1"/>
<keyword evidence="4 8" id="KW-0732">Signal</keyword>